<dbReference type="Proteomes" id="UP000231056">
    <property type="component" value="Unassembled WGS sequence"/>
</dbReference>
<keyword evidence="1" id="KW-0663">Pyridoxal phosphate</keyword>
<comment type="similarity">
    <text evidence="1">Belongs to the DegT/DnrJ/EryC1 family.</text>
</comment>
<dbReference type="PANTHER" id="PTHR30244">
    <property type="entry name" value="TRANSAMINASE"/>
    <property type="match status" value="1"/>
</dbReference>
<accession>A0A2M6IUH5</accession>
<dbReference type="InterPro" id="IPR000653">
    <property type="entry name" value="DegT/StrS_aminotransferase"/>
</dbReference>
<dbReference type="Pfam" id="PF01041">
    <property type="entry name" value="DegT_DnrJ_EryC1"/>
    <property type="match status" value="2"/>
</dbReference>
<evidence type="ECO:0008006" key="4">
    <source>
        <dbReference type="Google" id="ProtNLM"/>
    </source>
</evidence>
<evidence type="ECO:0000313" key="3">
    <source>
        <dbReference type="Proteomes" id="UP000231056"/>
    </source>
</evidence>
<evidence type="ECO:0000313" key="2">
    <source>
        <dbReference type="EMBL" id="PIQ73569.1"/>
    </source>
</evidence>
<dbReference type="Gene3D" id="3.40.640.10">
    <property type="entry name" value="Type I PLP-dependent aspartate aminotransferase-like (Major domain)"/>
    <property type="match status" value="1"/>
</dbReference>
<organism evidence="2 3">
    <name type="scientific">Candidatus Roizmanbacteria bacterium CG11_big_fil_rev_8_21_14_0_20_36_8</name>
    <dbReference type="NCBI Taxonomy" id="1974856"/>
    <lineage>
        <taxon>Bacteria</taxon>
        <taxon>Candidatus Roizmaniibacteriota</taxon>
    </lineage>
</organism>
<reference evidence="2 3" key="1">
    <citation type="submission" date="2017-09" db="EMBL/GenBank/DDBJ databases">
        <title>Depth-based differentiation of microbial function through sediment-hosted aquifers and enrichment of novel symbionts in the deep terrestrial subsurface.</title>
        <authorList>
            <person name="Probst A.J."/>
            <person name="Ladd B."/>
            <person name="Jarett J.K."/>
            <person name="Geller-Mcgrath D.E."/>
            <person name="Sieber C.M."/>
            <person name="Emerson J.B."/>
            <person name="Anantharaman K."/>
            <person name="Thomas B.C."/>
            <person name="Malmstrom R."/>
            <person name="Stieglmeier M."/>
            <person name="Klingl A."/>
            <person name="Woyke T."/>
            <person name="Ryan C.M."/>
            <person name="Banfield J.F."/>
        </authorList>
    </citation>
    <scope>NUCLEOTIDE SEQUENCE [LARGE SCALE GENOMIC DNA]</scope>
    <source>
        <strain evidence="2">CG11_big_fil_rev_8_21_14_0_20_36_8</strain>
    </source>
</reference>
<dbReference type="AlphaFoldDB" id="A0A2M6IUH5"/>
<dbReference type="EMBL" id="PCVM01000042">
    <property type="protein sequence ID" value="PIQ73569.1"/>
    <property type="molecule type" value="Genomic_DNA"/>
</dbReference>
<dbReference type="PANTHER" id="PTHR30244:SF34">
    <property type="entry name" value="DTDP-4-AMINO-4,6-DIDEOXYGALACTOSE TRANSAMINASE"/>
    <property type="match status" value="1"/>
</dbReference>
<dbReference type="GO" id="GO:0008483">
    <property type="term" value="F:transaminase activity"/>
    <property type="evidence" value="ECO:0007669"/>
    <property type="project" value="TreeGrafter"/>
</dbReference>
<proteinExistence type="inferred from homology"/>
<dbReference type="GO" id="GO:0030170">
    <property type="term" value="F:pyridoxal phosphate binding"/>
    <property type="evidence" value="ECO:0007669"/>
    <property type="project" value="TreeGrafter"/>
</dbReference>
<dbReference type="Gene3D" id="3.90.1150.10">
    <property type="entry name" value="Aspartate Aminotransferase, domain 1"/>
    <property type="match status" value="1"/>
</dbReference>
<name>A0A2M6IUH5_9BACT</name>
<sequence>MIITDFAPNITKRDAILALKLLFQPLRWRRGKSKQYIKRRLKSRFFGSDSQISTFLTGRAALYQYLKNLNLNVGDEILVQGFTCEAVVLPILKLNLKPIYVDINSDDYSMNINDLKKKYSNRSKVIVLQHTFGISPKYQTEITLFAKKHKIEIIHDVAHGFDPEKFHMKKYEGTILMSFGRSKAFSSVFGGAIISQNKKTTTKMRDMERQLTLPSYWFIFKILIYQPQAYLIKLTYNIWIGKIIHAFLNYFGLILKEITTREKKGEFDITFLHSFPNVCALLLLQQLDTFNDVVDRRTAAVDYYNNNIVNNSIKYSGPLSRYPLVVGDQKKTLNRSSSKGVLLGSWYTQPVAPKELDLEQVGYIRGSCPVAEKINNKIINLPTNITLDEVKKVTAVINDELNHQ</sequence>
<comment type="caution">
    <text evidence="2">The sequence shown here is derived from an EMBL/GenBank/DDBJ whole genome shotgun (WGS) entry which is preliminary data.</text>
</comment>
<dbReference type="InterPro" id="IPR015421">
    <property type="entry name" value="PyrdxlP-dep_Trfase_major"/>
</dbReference>
<protein>
    <recommendedName>
        <fullName evidence="4">DegT/DnrJ/EryC1/StrS aminotransferase</fullName>
    </recommendedName>
</protein>
<evidence type="ECO:0000256" key="1">
    <source>
        <dbReference type="RuleBase" id="RU004508"/>
    </source>
</evidence>
<dbReference type="GO" id="GO:0000271">
    <property type="term" value="P:polysaccharide biosynthetic process"/>
    <property type="evidence" value="ECO:0007669"/>
    <property type="project" value="TreeGrafter"/>
</dbReference>
<gene>
    <name evidence="2" type="ORF">COV58_01820</name>
</gene>
<dbReference type="SUPFAM" id="SSF53383">
    <property type="entry name" value="PLP-dependent transferases"/>
    <property type="match status" value="1"/>
</dbReference>
<dbReference type="InterPro" id="IPR015424">
    <property type="entry name" value="PyrdxlP-dep_Trfase"/>
</dbReference>
<dbReference type="InterPro" id="IPR015422">
    <property type="entry name" value="PyrdxlP-dep_Trfase_small"/>
</dbReference>